<accession>A0A9Q0MWR4</accession>
<gene>
    <name evidence="1" type="ORF">Bhyg_12112</name>
</gene>
<organism evidence="1 2">
    <name type="scientific">Pseudolycoriella hygida</name>
    <dbReference type="NCBI Taxonomy" id="35572"/>
    <lineage>
        <taxon>Eukaryota</taxon>
        <taxon>Metazoa</taxon>
        <taxon>Ecdysozoa</taxon>
        <taxon>Arthropoda</taxon>
        <taxon>Hexapoda</taxon>
        <taxon>Insecta</taxon>
        <taxon>Pterygota</taxon>
        <taxon>Neoptera</taxon>
        <taxon>Endopterygota</taxon>
        <taxon>Diptera</taxon>
        <taxon>Nematocera</taxon>
        <taxon>Sciaroidea</taxon>
        <taxon>Sciaridae</taxon>
        <taxon>Pseudolycoriella</taxon>
    </lineage>
</organism>
<name>A0A9Q0MWR4_9DIPT</name>
<reference evidence="1" key="1">
    <citation type="submission" date="2022-07" db="EMBL/GenBank/DDBJ databases">
        <authorList>
            <person name="Trinca V."/>
            <person name="Uliana J.V.C."/>
            <person name="Torres T.T."/>
            <person name="Ward R.J."/>
            <person name="Monesi N."/>
        </authorList>
    </citation>
    <scope>NUCLEOTIDE SEQUENCE</scope>
    <source>
        <strain evidence="1">HSMRA1968</strain>
        <tissue evidence="1">Whole embryos</tissue>
    </source>
</reference>
<sequence>MWTCKYLTKYLGTRNKKANIRRFIDEADDSTWLHVKVFYWNKLSLLRRLSRKLTSISAKPFNPSASYSTSPKCKLQSHMFLEGVKSLDLWAVRSTHGINRCGQMVDVTY</sequence>
<keyword evidence="2" id="KW-1185">Reference proteome</keyword>
<dbReference type="EMBL" id="WJQU01000003">
    <property type="protein sequence ID" value="KAJ6639368.1"/>
    <property type="molecule type" value="Genomic_DNA"/>
</dbReference>
<proteinExistence type="predicted"/>
<evidence type="ECO:0000313" key="1">
    <source>
        <dbReference type="EMBL" id="KAJ6639368.1"/>
    </source>
</evidence>
<dbReference type="AlphaFoldDB" id="A0A9Q0MWR4"/>
<dbReference type="Proteomes" id="UP001151699">
    <property type="component" value="Chromosome X"/>
</dbReference>
<protein>
    <submittedName>
        <fullName evidence="1">Uncharacterized protein</fullName>
    </submittedName>
</protein>
<evidence type="ECO:0000313" key="2">
    <source>
        <dbReference type="Proteomes" id="UP001151699"/>
    </source>
</evidence>
<comment type="caution">
    <text evidence="1">The sequence shown here is derived from an EMBL/GenBank/DDBJ whole genome shotgun (WGS) entry which is preliminary data.</text>
</comment>